<accession>A0A1J7IWN6</accession>
<gene>
    <name evidence="2" type="ORF">TanjilG_02523</name>
</gene>
<evidence type="ECO:0000256" key="1">
    <source>
        <dbReference type="SAM" id="MobiDB-lite"/>
    </source>
</evidence>
<feature type="compositionally biased region" description="Low complexity" evidence="1">
    <location>
        <begin position="19"/>
        <end position="32"/>
    </location>
</feature>
<dbReference type="OrthoDB" id="1939627at2759"/>
<dbReference type="OMA" id="AGDEGKH"/>
<feature type="compositionally biased region" description="Basic and acidic residues" evidence="1">
    <location>
        <begin position="456"/>
        <end position="472"/>
    </location>
</feature>
<dbReference type="KEGG" id="lang:109333382"/>
<evidence type="ECO:0000313" key="3">
    <source>
        <dbReference type="Proteomes" id="UP000188354"/>
    </source>
</evidence>
<protein>
    <submittedName>
        <fullName evidence="2">Uncharacterized protein</fullName>
    </submittedName>
</protein>
<feature type="compositionally biased region" description="Polar residues" evidence="1">
    <location>
        <begin position="236"/>
        <end position="256"/>
    </location>
</feature>
<name>A0A1J7IWN6_LUPAN</name>
<feature type="region of interest" description="Disordered" evidence="1">
    <location>
        <begin position="453"/>
        <end position="472"/>
    </location>
</feature>
<reference evidence="2 3" key="1">
    <citation type="journal article" date="2017" name="Plant Biotechnol. J.">
        <title>A comprehensive draft genome sequence for lupin (Lupinus angustifolius), an emerging health food: insights into plant-microbe interactions and legume evolution.</title>
        <authorList>
            <person name="Hane J.K."/>
            <person name="Ming Y."/>
            <person name="Kamphuis L.G."/>
            <person name="Nelson M.N."/>
            <person name="Garg G."/>
            <person name="Atkins C.A."/>
            <person name="Bayer P.E."/>
            <person name="Bravo A."/>
            <person name="Bringans S."/>
            <person name="Cannon S."/>
            <person name="Edwards D."/>
            <person name="Foley R."/>
            <person name="Gao L.L."/>
            <person name="Harrison M.J."/>
            <person name="Huang W."/>
            <person name="Hurgobin B."/>
            <person name="Li S."/>
            <person name="Liu C.W."/>
            <person name="McGrath A."/>
            <person name="Morahan G."/>
            <person name="Murray J."/>
            <person name="Weller J."/>
            <person name="Jian J."/>
            <person name="Singh K.B."/>
        </authorList>
    </citation>
    <scope>NUCLEOTIDE SEQUENCE [LARGE SCALE GENOMIC DNA]</scope>
    <source>
        <strain evidence="3">cv. Tanjil</strain>
        <tissue evidence="2">Whole plant</tissue>
    </source>
</reference>
<feature type="region of interest" description="Disordered" evidence="1">
    <location>
        <begin position="19"/>
        <end position="279"/>
    </location>
</feature>
<dbReference type="Proteomes" id="UP000188354">
    <property type="component" value="Chromosome LG02"/>
</dbReference>
<dbReference type="Gramene" id="OIW17234">
    <property type="protein sequence ID" value="OIW17234"/>
    <property type="gene ID" value="TanjilG_02523"/>
</dbReference>
<feature type="compositionally biased region" description="Pro residues" evidence="1">
    <location>
        <begin position="264"/>
        <end position="273"/>
    </location>
</feature>
<feature type="compositionally biased region" description="Basic and acidic residues" evidence="1">
    <location>
        <begin position="369"/>
        <end position="381"/>
    </location>
</feature>
<sequence length="472" mass="50967">MANPTPIRPWFRLGAVRTAPAHAPAHAPEARPIFSIPTFRSTYSAPSSPQTHPTKPHEPTPPQPQPRVVAAYRGSAPSSPDKKVVPQTQPTKPHEPTPPPSQPQLHIVPTYRGSAPSSPDKKVASQTQPTKPHEPTPPPPQPHIVAAYRGSAPSSPDKKVAPQTQPTKPHEPTPPPPQPHIVATYRGSAPSSPDKKVAPAPSSSLPNSPIQKTSLPNTNTNHYSISSSTSSPSHKIPNTSSSAKTIQAESVYNSPIHSPRLKPTAPPPSPLILPPSQFNSETKIPKEAEQKTVLVQKTVEKPKQWLNGNGTELHRESWNHGKGKDIETNEIGYHKKVSALDSEGSGMKVITIAGENRGAYMELVHSHKQHEPKYLHKKGNDSSKINGDGVESEGLSSGGEESSGRKDKNHKGKTTSSFPMAAYMNSNVQCVNNSLLYHASCSHHDPGVRLTLSKKPHGEGYHLKKDVDDYNS</sequence>
<dbReference type="PRINTS" id="PR01217">
    <property type="entry name" value="PRICHEXTENSN"/>
</dbReference>
<evidence type="ECO:0000313" key="2">
    <source>
        <dbReference type="EMBL" id="OIW17234.1"/>
    </source>
</evidence>
<dbReference type="PANTHER" id="PTHR33472">
    <property type="entry name" value="OS01G0106600 PROTEIN"/>
    <property type="match status" value="1"/>
</dbReference>
<organism evidence="2 3">
    <name type="scientific">Lupinus angustifolius</name>
    <name type="common">Narrow-leaved blue lupine</name>
    <dbReference type="NCBI Taxonomy" id="3871"/>
    <lineage>
        <taxon>Eukaryota</taxon>
        <taxon>Viridiplantae</taxon>
        <taxon>Streptophyta</taxon>
        <taxon>Embryophyta</taxon>
        <taxon>Tracheophyta</taxon>
        <taxon>Spermatophyta</taxon>
        <taxon>Magnoliopsida</taxon>
        <taxon>eudicotyledons</taxon>
        <taxon>Gunneridae</taxon>
        <taxon>Pentapetalae</taxon>
        <taxon>rosids</taxon>
        <taxon>fabids</taxon>
        <taxon>Fabales</taxon>
        <taxon>Fabaceae</taxon>
        <taxon>Papilionoideae</taxon>
        <taxon>50 kb inversion clade</taxon>
        <taxon>genistoids sensu lato</taxon>
        <taxon>core genistoids</taxon>
        <taxon>Genisteae</taxon>
        <taxon>Lupinus</taxon>
    </lineage>
</organism>
<keyword evidence="3" id="KW-1185">Reference proteome</keyword>
<feature type="region of interest" description="Disordered" evidence="1">
    <location>
        <begin position="365"/>
        <end position="417"/>
    </location>
</feature>
<dbReference type="PANTHER" id="PTHR33472:SF1">
    <property type="entry name" value="EXTENSIN-RELATED"/>
    <property type="match status" value="1"/>
</dbReference>
<feature type="compositionally biased region" description="Polar residues" evidence="1">
    <location>
        <begin position="38"/>
        <end position="48"/>
    </location>
</feature>
<dbReference type="AlphaFoldDB" id="A0A1J7IWN6"/>
<dbReference type="STRING" id="3871.A0A1J7IWN6"/>
<feature type="compositionally biased region" description="Low complexity" evidence="1">
    <location>
        <begin position="198"/>
        <end position="209"/>
    </location>
</feature>
<dbReference type="EMBL" id="CM007362">
    <property type="protein sequence ID" value="OIW17234.1"/>
    <property type="molecule type" value="Genomic_DNA"/>
</dbReference>
<feature type="compositionally biased region" description="Low complexity" evidence="1">
    <location>
        <begin position="217"/>
        <end position="233"/>
    </location>
</feature>
<proteinExistence type="predicted"/>